<feature type="transmembrane region" description="Helical" evidence="6">
    <location>
        <begin position="464"/>
        <end position="482"/>
    </location>
</feature>
<comment type="subcellular location">
    <subcellularLocation>
        <location evidence="1">Membrane</location>
        <topology evidence="1">Multi-pass membrane protein</topology>
    </subcellularLocation>
</comment>
<comment type="caution">
    <text evidence="7">The sequence shown here is derived from an EMBL/GenBank/DDBJ whole genome shotgun (WGS) entry which is preliminary data.</text>
</comment>
<dbReference type="EMBL" id="BRXW01000910">
    <property type="protein sequence ID" value="GMH78871.1"/>
    <property type="molecule type" value="Genomic_DNA"/>
</dbReference>
<dbReference type="Proteomes" id="UP001165122">
    <property type="component" value="Unassembled WGS sequence"/>
</dbReference>
<sequence>MSANPFSSSSTGYAAIGNYNSSDSDSDGGKKSKKSKHNKGVYAKPSISAMNLKINTTSKRLSCTSFLLALAYLIMFVSVISLHYTITNTQTVSHSEITSENSKITELNDLLQKTIKEISRFNRTVTNGELVDEVKGLKRKIEDQNVMVQEELDAAKGEVAKELASTKAGIDSTINKAQAEIASEVSSVRTKVDEYKSSTQDQFTLENNFMLYQLAGTFTLIGGLISMWHVTSHLRNFHNPVVQRKVLAILWMAPIYSTSSWFSLVFPSLEAYLSILKDCYEAYVVYVFLSFLISVMGNGDREVVVDKLELRAGHLTTPWGFGCCFRNAATSNRAKADAVLMQCQVYALQFVLFKPLLAIGNFCLNHLKLWGDIKGLPMDYRNPQLYLLVLTNLSVSTAFFGLVKFYHAVQDDLSWCRPWPKFLCIKGVVFMTFWQGLAIGLLAKTSEGDAGSSEAEGWGKQAQSFLICIEMLIASIAHFYVFPHYEWEPGYIRQQSSKTKFGDSLALRDFFGDLKIIMGGKVKKGKKDSSSSATTPELSPDLSSLGDNSDQDFETGQALARIRESLSLLEGDQKAQLDEYAKRRSSMLEKVDERSSLLSEGGEKEDKNDDENEGEGSGVAGNKSNPKPGKLPVRTKNFRPRNSRLHR</sequence>
<feature type="transmembrane region" description="Helical" evidence="6">
    <location>
        <begin position="385"/>
        <end position="407"/>
    </location>
</feature>
<proteinExistence type="predicted"/>
<feature type="region of interest" description="Disordered" evidence="5">
    <location>
        <begin position="523"/>
        <end position="552"/>
    </location>
</feature>
<keyword evidence="2 6" id="KW-0812">Transmembrane</keyword>
<evidence type="ECO:0000256" key="1">
    <source>
        <dbReference type="ARBA" id="ARBA00004141"/>
    </source>
</evidence>
<evidence type="ECO:0000256" key="3">
    <source>
        <dbReference type="ARBA" id="ARBA00022989"/>
    </source>
</evidence>
<feature type="transmembrane region" description="Helical" evidence="6">
    <location>
        <begin position="248"/>
        <end position="267"/>
    </location>
</feature>
<reference evidence="8" key="1">
    <citation type="journal article" date="2023" name="Commun. Biol.">
        <title>Genome analysis of Parmales, the sister group of diatoms, reveals the evolutionary specialization of diatoms from phago-mixotrophs to photoautotrophs.</title>
        <authorList>
            <person name="Ban H."/>
            <person name="Sato S."/>
            <person name="Yoshikawa S."/>
            <person name="Yamada K."/>
            <person name="Nakamura Y."/>
            <person name="Ichinomiya M."/>
            <person name="Sato N."/>
            <person name="Blanc-Mathieu R."/>
            <person name="Endo H."/>
            <person name="Kuwata A."/>
            <person name="Ogata H."/>
        </authorList>
    </citation>
    <scope>NUCLEOTIDE SEQUENCE [LARGE SCALE GENOMIC DNA]</scope>
    <source>
        <strain evidence="8">NIES 3700</strain>
    </source>
</reference>
<name>A0A9W7AYH6_9STRA</name>
<keyword evidence="8" id="KW-1185">Reference proteome</keyword>
<dbReference type="OrthoDB" id="5348404at2759"/>
<keyword evidence="4 6" id="KW-0472">Membrane</keyword>
<feature type="compositionally biased region" description="Polar residues" evidence="5">
    <location>
        <begin position="533"/>
        <end position="548"/>
    </location>
</feature>
<feature type="compositionally biased region" description="Basic residues" evidence="5">
    <location>
        <begin position="636"/>
        <end position="647"/>
    </location>
</feature>
<feature type="transmembrane region" description="Helical" evidence="6">
    <location>
        <begin position="209"/>
        <end position="228"/>
    </location>
</feature>
<feature type="transmembrane region" description="Helical" evidence="6">
    <location>
        <begin position="66"/>
        <end position="86"/>
    </location>
</feature>
<evidence type="ECO:0000256" key="4">
    <source>
        <dbReference type="ARBA" id="ARBA00023136"/>
    </source>
</evidence>
<evidence type="ECO:0000313" key="7">
    <source>
        <dbReference type="EMBL" id="GMH78871.1"/>
    </source>
</evidence>
<evidence type="ECO:0000313" key="8">
    <source>
        <dbReference type="Proteomes" id="UP001165122"/>
    </source>
</evidence>
<protein>
    <submittedName>
        <fullName evidence="7">Uncharacterized protein</fullName>
    </submittedName>
</protein>
<feature type="region of interest" description="Disordered" evidence="5">
    <location>
        <begin position="18"/>
        <end position="40"/>
    </location>
</feature>
<organism evidence="7 8">
    <name type="scientific">Triparma laevis f. longispina</name>
    <dbReference type="NCBI Taxonomy" id="1714387"/>
    <lineage>
        <taxon>Eukaryota</taxon>
        <taxon>Sar</taxon>
        <taxon>Stramenopiles</taxon>
        <taxon>Ochrophyta</taxon>
        <taxon>Bolidophyceae</taxon>
        <taxon>Parmales</taxon>
        <taxon>Triparmaceae</taxon>
        <taxon>Triparma</taxon>
    </lineage>
</organism>
<feature type="transmembrane region" description="Helical" evidence="6">
    <location>
        <begin position="345"/>
        <end position="364"/>
    </location>
</feature>
<gene>
    <name evidence="7" type="ORF">TrLO_g8613</name>
</gene>
<dbReference type="GO" id="GO:0016020">
    <property type="term" value="C:membrane"/>
    <property type="evidence" value="ECO:0007669"/>
    <property type="project" value="UniProtKB-SubCell"/>
</dbReference>
<dbReference type="AlphaFoldDB" id="A0A9W7AYH6"/>
<dbReference type="SMART" id="SM01417">
    <property type="entry name" value="Solute_trans_a"/>
    <property type="match status" value="1"/>
</dbReference>
<dbReference type="Pfam" id="PF03619">
    <property type="entry name" value="Solute_trans_a"/>
    <property type="match status" value="1"/>
</dbReference>
<feature type="region of interest" description="Disordered" evidence="5">
    <location>
        <begin position="584"/>
        <end position="647"/>
    </location>
</feature>
<dbReference type="PANTHER" id="PTHR23423">
    <property type="entry name" value="ORGANIC SOLUTE TRANSPORTER-RELATED"/>
    <property type="match status" value="1"/>
</dbReference>
<keyword evidence="3 6" id="KW-1133">Transmembrane helix</keyword>
<feature type="transmembrane region" description="Helical" evidence="6">
    <location>
        <begin position="279"/>
        <end position="297"/>
    </location>
</feature>
<evidence type="ECO:0000256" key="6">
    <source>
        <dbReference type="SAM" id="Phobius"/>
    </source>
</evidence>
<feature type="transmembrane region" description="Helical" evidence="6">
    <location>
        <begin position="419"/>
        <end position="443"/>
    </location>
</feature>
<feature type="compositionally biased region" description="Basic and acidic residues" evidence="5">
    <location>
        <begin position="584"/>
        <end position="607"/>
    </location>
</feature>
<accession>A0A9W7AYH6</accession>
<evidence type="ECO:0000256" key="5">
    <source>
        <dbReference type="SAM" id="MobiDB-lite"/>
    </source>
</evidence>
<evidence type="ECO:0000256" key="2">
    <source>
        <dbReference type="ARBA" id="ARBA00022692"/>
    </source>
</evidence>
<dbReference type="InterPro" id="IPR005178">
    <property type="entry name" value="Ostalpha/TMEM184C"/>
</dbReference>